<dbReference type="PROSITE" id="PS51257">
    <property type="entry name" value="PROKAR_LIPOPROTEIN"/>
    <property type="match status" value="1"/>
</dbReference>
<accession>A0ABW2HJG4</accession>
<dbReference type="Proteomes" id="UP001596548">
    <property type="component" value="Unassembled WGS sequence"/>
</dbReference>
<proteinExistence type="predicted"/>
<comment type="caution">
    <text evidence="2">The sequence shown here is derived from an EMBL/GenBank/DDBJ whole genome shotgun (WGS) entry which is preliminary data.</text>
</comment>
<feature type="transmembrane region" description="Helical" evidence="1">
    <location>
        <begin position="48"/>
        <end position="68"/>
    </location>
</feature>
<feature type="transmembrane region" description="Helical" evidence="1">
    <location>
        <begin position="131"/>
        <end position="151"/>
    </location>
</feature>
<sequence>MVRRWAWLGLVAQAVFVASCLVAASWQGPRYSSVAHSISDMFAVTAPHGALLVVVLSLCGAATIGFALGSVWPELRTGGWRAATGSVLLALSIVGLGDLLSPVERLACRMADLGCTPTQQLSNMGGKLDNIISSIGVLLLVIAAFFLAAAMRRTPGWEGWARPTRWTAVLIIAFAVASVLTQGPGYSGLFERLVAVTGAAALAVLAIGILRRTRGTAPIGAPPVAGPAQPTPTR</sequence>
<evidence type="ECO:0000256" key="1">
    <source>
        <dbReference type="SAM" id="Phobius"/>
    </source>
</evidence>
<protein>
    <submittedName>
        <fullName evidence="2">DUF998 domain-containing protein</fullName>
    </submittedName>
</protein>
<feature type="transmembrane region" description="Helical" evidence="1">
    <location>
        <begin position="163"/>
        <end position="181"/>
    </location>
</feature>
<dbReference type="InterPro" id="IPR009339">
    <property type="entry name" value="DUF998"/>
</dbReference>
<reference evidence="3" key="1">
    <citation type="journal article" date="2019" name="Int. J. Syst. Evol. Microbiol.">
        <title>The Global Catalogue of Microorganisms (GCM) 10K type strain sequencing project: providing services to taxonomists for standard genome sequencing and annotation.</title>
        <authorList>
            <consortium name="The Broad Institute Genomics Platform"/>
            <consortium name="The Broad Institute Genome Sequencing Center for Infectious Disease"/>
            <person name="Wu L."/>
            <person name="Ma J."/>
        </authorList>
    </citation>
    <scope>NUCLEOTIDE SEQUENCE [LARGE SCALE GENOMIC DNA]</scope>
    <source>
        <strain evidence="3">XZYJT-10</strain>
    </source>
</reference>
<feature type="transmembrane region" description="Helical" evidence="1">
    <location>
        <begin position="80"/>
        <end position="100"/>
    </location>
</feature>
<feature type="transmembrane region" description="Helical" evidence="1">
    <location>
        <begin position="193"/>
        <end position="210"/>
    </location>
</feature>
<evidence type="ECO:0000313" key="2">
    <source>
        <dbReference type="EMBL" id="MFC7273006.1"/>
    </source>
</evidence>
<gene>
    <name evidence="2" type="ORF">ACFQS1_03340</name>
</gene>
<organism evidence="2 3">
    <name type="scientific">Paractinoplanes rhizophilus</name>
    <dbReference type="NCBI Taxonomy" id="1416877"/>
    <lineage>
        <taxon>Bacteria</taxon>
        <taxon>Bacillati</taxon>
        <taxon>Actinomycetota</taxon>
        <taxon>Actinomycetes</taxon>
        <taxon>Micromonosporales</taxon>
        <taxon>Micromonosporaceae</taxon>
        <taxon>Paractinoplanes</taxon>
    </lineage>
</organism>
<keyword evidence="1" id="KW-0812">Transmembrane</keyword>
<dbReference type="Pfam" id="PF06197">
    <property type="entry name" value="DUF998"/>
    <property type="match status" value="1"/>
</dbReference>
<dbReference type="EMBL" id="JBHTBJ010000001">
    <property type="protein sequence ID" value="MFC7273006.1"/>
    <property type="molecule type" value="Genomic_DNA"/>
</dbReference>
<dbReference type="RefSeq" id="WP_378964464.1">
    <property type="nucleotide sequence ID" value="NZ_JBHTBJ010000001.1"/>
</dbReference>
<keyword evidence="1" id="KW-0472">Membrane</keyword>
<name>A0ABW2HJG4_9ACTN</name>
<evidence type="ECO:0000313" key="3">
    <source>
        <dbReference type="Proteomes" id="UP001596548"/>
    </source>
</evidence>
<keyword evidence="3" id="KW-1185">Reference proteome</keyword>
<keyword evidence="1" id="KW-1133">Transmembrane helix</keyword>